<dbReference type="PANTHER" id="PTHR12027:SF92">
    <property type="entry name" value="PROTEIN WNT-8A"/>
    <property type="match status" value="1"/>
</dbReference>
<dbReference type="EMBL" id="AHAT01027701">
    <property type="status" value="NOT_ANNOTATED_CDS"/>
    <property type="molecule type" value="Genomic_DNA"/>
</dbReference>
<protein>
    <recommendedName>
        <fullName evidence="11">Protein Wnt</fullName>
    </recommendedName>
</protein>
<accession>W5MUA3</accession>
<dbReference type="GO" id="GO:0060070">
    <property type="term" value="P:canonical Wnt signaling pathway"/>
    <property type="evidence" value="ECO:0000318"/>
    <property type="project" value="GO_Central"/>
</dbReference>
<keyword evidence="8" id="KW-1015">Disulfide bond</keyword>
<keyword evidence="7" id="KW-0732">Signal</keyword>
<dbReference type="GO" id="GO:0030182">
    <property type="term" value="P:neuron differentiation"/>
    <property type="evidence" value="ECO:0000318"/>
    <property type="project" value="GO_Central"/>
</dbReference>
<dbReference type="Proteomes" id="UP000018468">
    <property type="component" value="Linkage group LG6"/>
</dbReference>
<keyword evidence="5" id="KW-0272">Extracellular matrix</keyword>
<dbReference type="HOGENOM" id="CLU_440461_0_0_1"/>
<evidence type="ECO:0000313" key="14">
    <source>
        <dbReference type="Proteomes" id="UP000018468"/>
    </source>
</evidence>
<dbReference type="GeneTree" id="ENSGT00940000157840"/>
<evidence type="ECO:0000256" key="4">
    <source>
        <dbReference type="ARBA" id="ARBA00022525"/>
    </source>
</evidence>
<evidence type="ECO:0000256" key="9">
    <source>
        <dbReference type="ARBA" id="ARBA00023180"/>
    </source>
</evidence>
<dbReference type="CDD" id="cd19351">
    <property type="entry name" value="Wnt_Wnt8a"/>
    <property type="match status" value="1"/>
</dbReference>
<organism evidence="13 14">
    <name type="scientific">Lepisosteus oculatus</name>
    <name type="common">Spotted gar</name>
    <dbReference type="NCBI Taxonomy" id="7918"/>
    <lineage>
        <taxon>Eukaryota</taxon>
        <taxon>Metazoa</taxon>
        <taxon>Chordata</taxon>
        <taxon>Craniata</taxon>
        <taxon>Vertebrata</taxon>
        <taxon>Euteleostomi</taxon>
        <taxon>Actinopterygii</taxon>
        <taxon>Neopterygii</taxon>
        <taxon>Holostei</taxon>
        <taxon>Semionotiformes</taxon>
        <taxon>Lepisosteidae</taxon>
        <taxon>Lepisosteus</taxon>
    </lineage>
</organism>
<dbReference type="Pfam" id="PF00110">
    <property type="entry name" value="wnt"/>
    <property type="match status" value="2"/>
</dbReference>
<dbReference type="InParanoid" id="W5MUA3"/>
<reference evidence="13" key="2">
    <citation type="submission" date="2025-08" db="UniProtKB">
        <authorList>
            <consortium name="Ensembl"/>
        </authorList>
    </citation>
    <scope>IDENTIFICATION</scope>
</reference>
<dbReference type="GO" id="GO:0005125">
    <property type="term" value="F:cytokine activity"/>
    <property type="evidence" value="ECO:0000318"/>
    <property type="project" value="GO_Central"/>
</dbReference>
<feature type="compositionally biased region" description="Low complexity" evidence="12">
    <location>
        <begin position="122"/>
        <end position="142"/>
    </location>
</feature>
<dbReference type="PANTHER" id="PTHR12027">
    <property type="entry name" value="WNT RELATED"/>
    <property type="match status" value="1"/>
</dbReference>
<sequence length="621" mass="69245">VYCHVLLVTAWSVNNFLMAGTKAHLIYTGSVQAGAQRGIEECKYQFAWDRWNCPESALQLSTHNGLRSATRETSFVHAISSAGVMYTLTKNCSMGDFDNCGCDDSRIGQIGEGRGWRRSGRRSSAAATASSTGAAPCGASSARRWSPSISVLRRTKRAGLSTAPNAETVNMSVNNVNSILNIIKIKYWHTFPKKLCAELAKLKATCSRNFSNRRNIYLHIVQISKCVIFFWLLDSVSNNFLLFRLTSGSDCGSLHSCQAEAGRRTAEPASAMRTYRLISSIAFFTYCSILFARAWQAHLTYASSVQAGAQSGIEECKYQFAWDRWNCPESALQLSTQKGLRSASRETSFIHAISSAGVMYTLTKNCSMGDLDNCGCDDSMNGQMGGRGWVWGGCSDNAEFGERISKQFVDALETGQDSRAAVNLHNNQAGRLAVRATMKRICRCHGMSESCTVQTCWLQLSDFRDVGNYLKVKHDQAQKLELDKRRMRAGNSAETRRVIADAFSTVARTELIYLEDSPDYCVRNSSLGLHGTEGRECLQSGKNLSQWEKRSCRRLCFECGLRVEEKRTEIVSSCNCKFHWCCTVRCEQCTQVISKYMCARRDAAHGQLGVRPRRKTRGRKR</sequence>
<evidence type="ECO:0000256" key="8">
    <source>
        <dbReference type="ARBA" id="ARBA00023157"/>
    </source>
</evidence>
<feature type="region of interest" description="Disordered" evidence="12">
    <location>
        <begin position="113"/>
        <end position="142"/>
    </location>
</feature>
<dbReference type="GO" id="GO:0060897">
    <property type="term" value="P:neural plate regionalization"/>
    <property type="evidence" value="ECO:0007669"/>
    <property type="project" value="UniProtKB-ARBA"/>
</dbReference>
<dbReference type="InterPro" id="IPR034312">
    <property type="entry name" value="Protein_Wnt-8A/8C"/>
</dbReference>
<evidence type="ECO:0000256" key="3">
    <source>
        <dbReference type="ARBA" id="ARBA00022473"/>
    </source>
</evidence>
<evidence type="ECO:0000256" key="10">
    <source>
        <dbReference type="ARBA" id="ARBA00023288"/>
    </source>
</evidence>
<dbReference type="Ensembl" id="ENSLOCT00000011983.1">
    <property type="protein sequence ID" value="ENSLOCP00000011962.1"/>
    <property type="gene ID" value="ENSLOCG00000009787.1"/>
</dbReference>
<dbReference type="Gene3D" id="3.30.2460.20">
    <property type="match status" value="1"/>
</dbReference>
<dbReference type="SMART" id="SM00097">
    <property type="entry name" value="WNT1"/>
    <property type="match status" value="1"/>
</dbReference>
<dbReference type="GO" id="GO:0005109">
    <property type="term" value="F:frizzled binding"/>
    <property type="evidence" value="ECO:0000318"/>
    <property type="project" value="GO_Central"/>
</dbReference>
<dbReference type="GO" id="GO:0045165">
    <property type="term" value="P:cell fate commitment"/>
    <property type="evidence" value="ECO:0000318"/>
    <property type="project" value="GO_Central"/>
</dbReference>
<dbReference type="AlphaFoldDB" id="W5MUA3"/>
<keyword evidence="10" id="KW-0449">Lipoprotein</keyword>
<keyword evidence="14" id="KW-1185">Reference proteome</keyword>
<evidence type="ECO:0000256" key="5">
    <source>
        <dbReference type="ARBA" id="ARBA00022530"/>
    </source>
</evidence>
<dbReference type="eggNOG" id="KOG3913">
    <property type="taxonomic scope" value="Eukaryota"/>
</dbReference>
<dbReference type="Bgee" id="ENSLOCG00000009787">
    <property type="expression patterns" value="Expressed in intestine and 1 other cell type or tissue"/>
</dbReference>
<dbReference type="PRINTS" id="PR01349">
    <property type="entry name" value="WNTPROTEIN"/>
</dbReference>
<reference evidence="13" key="3">
    <citation type="submission" date="2025-09" db="UniProtKB">
        <authorList>
            <consortium name="Ensembl"/>
        </authorList>
    </citation>
    <scope>IDENTIFICATION</scope>
</reference>
<keyword evidence="3 11" id="KW-0217">Developmental protein</keyword>
<keyword evidence="4" id="KW-0964">Secreted</keyword>
<dbReference type="InterPro" id="IPR013301">
    <property type="entry name" value="Wnt8"/>
</dbReference>
<dbReference type="EMBL" id="AHAT01027700">
    <property type="status" value="NOT_ANNOTATED_CDS"/>
    <property type="molecule type" value="Genomic_DNA"/>
</dbReference>
<keyword evidence="6 11" id="KW-0879">Wnt signaling pathway</keyword>
<dbReference type="GO" id="GO:0005615">
    <property type="term" value="C:extracellular space"/>
    <property type="evidence" value="ECO:0000318"/>
    <property type="project" value="GO_Central"/>
</dbReference>
<dbReference type="FunCoup" id="W5MUA3">
    <property type="interactions" value="430"/>
</dbReference>
<evidence type="ECO:0000256" key="11">
    <source>
        <dbReference type="RuleBase" id="RU003500"/>
    </source>
</evidence>
<comment type="similarity">
    <text evidence="2 11">Belongs to the Wnt family.</text>
</comment>
<dbReference type="InterPro" id="IPR043158">
    <property type="entry name" value="Wnt_C"/>
</dbReference>
<evidence type="ECO:0000256" key="2">
    <source>
        <dbReference type="ARBA" id="ARBA00005683"/>
    </source>
</evidence>
<dbReference type="FunFam" id="3.30.2460.20:FF:000003">
    <property type="entry name" value="Protein Wnt"/>
    <property type="match status" value="1"/>
</dbReference>
<evidence type="ECO:0000256" key="7">
    <source>
        <dbReference type="ARBA" id="ARBA00022729"/>
    </source>
</evidence>
<keyword evidence="9" id="KW-0325">Glycoprotein</keyword>
<name>W5MUA3_LEPOC</name>
<evidence type="ECO:0000313" key="13">
    <source>
        <dbReference type="Ensembl" id="ENSLOCP00000011962.1"/>
    </source>
</evidence>
<dbReference type="STRING" id="7918.ENSLOCP00000011962"/>
<dbReference type="InterPro" id="IPR005817">
    <property type="entry name" value="Wnt"/>
</dbReference>
<evidence type="ECO:0000256" key="12">
    <source>
        <dbReference type="SAM" id="MobiDB-lite"/>
    </source>
</evidence>
<reference evidence="14" key="1">
    <citation type="submission" date="2011-12" db="EMBL/GenBank/DDBJ databases">
        <title>The Draft Genome of Lepisosteus oculatus.</title>
        <authorList>
            <consortium name="The Broad Institute Genome Assembly &amp; Analysis Group"/>
            <consortium name="Computational R&amp;D Group"/>
            <consortium name="and Sequencing Platform"/>
            <person name="Di Palma F."/>
            <person name="Alfoldi J."/>
            <person name="Johnson J."/>
            <person name="Berlin A."/>
            <person name="Gnerre S."/>
            <person name="Jaffe D."/>
            <person name="MacCallum I."/>
            <person name="Young S."/>
            <person name="Walker B.J."/>
            <person name="Lander E.S."/>
            <person name="Lindblad-Toh K."/>
        </authorList>
    </citation>
    <scope>NUCLEOTIDE SEQUENCE [LARGE SCALE GENOMIC DNA]</scope>
</reference>
<evidence type="ECO:0000256" key="1">
    <source>
        <dbReference type="ARBA" id="ARBA00004498"/>
    </source>
</evidence>
<comment type="subcellular location">
    <subcellularLocation>
        <location evidence="1 11">Secreted</location>
        <location evidence="1 11">Extracellular space</location>
        <location evidence="1 11">Extracellular matrix</location>
    </subcellularLocation>
</comment>
<proteinExistence type="inferred from homology"/>
<comment type="function">
    <text evidence="11">Ligand for members of the frizzled family of seven transmembrane receptors.</text>
</comment>
<dbReference type="PRINTS" id="PR01892">
    <property type="entry name" value="WNT8PROTEIN"/>
</dbReference>
<dbReference type="GO" id="GO:0048513">
    <property type="term" value="P:animal organ development"/>
    <property type="evidence" value="ECO:0007669"/>
    <property type="project" value="UniProtKB-ARBA"/>
</dbReference>
<dbReference type="GO" id="GO:0009880">
    <property type="term" value="P:embryonic pattern specification"/>
    <property type="evidence" value="ECO:0007669"/>
    <property type="project" value="UniProtKB-ARBA"/>
</dbReference>
<evidence type="ECO:0000256" key="6">
    <source>
        <dbReference type="ARBA" id="ARBA00022687"/>
    </source>
</evidence>